<evidence type="ECO:0000313" key="2">
    <source>
        <dbReference type="Proteomes" id="UP000053937"/>
    </source>
</evidence>
<gene>
    <name evidence="1" type="ORF">ASB62_09230</name>
</gene>
<proteinExistence type="predicted"/>
<name>A0A101J525_CHLLI</name>
<organism evidence="1 2">
    <name type="scientific">Chlorobium limicola</name>
    <dbReference type="NCBI Taxonomy" id="1092"/>
    <lineage>
        <taxon>Bacteria</taxon>
        <taxon>Pseudomonadati</taxon>
        <taxon>Chlorobiota</taxon>
        <taxon>Chlorobiia</taxon>
        <taxon>Chlorobiales</taxon>
        <taxon>Chlorobiaceae</taxon>
        <taxon>Chlorobium/Pelodictyon group</taxon>
        <taxon>Chlorobium</taxon>
    </lineage>
</organism>
<keyword evidence="2" id="KW-1185">Reference proteome</keyword>
<reference evidence="1 2" key="1">
    <citation type="submission" date="2015-10" db="EMBL/GenBank/DDBJ databases">
        <title>Draft Genome Sequence of Chlorobium limicola strain Frasassi Growing under Artificial Lighting in the Frasassi Cave System.</title>
        <authorList>
            <person name="Mansor M."/>
            <person name="Macalady J."/>
        </authorList>
    </citation>
    <scope>NUCLEOTIDE SEQUENCE [LARGE SCALE GENOMIC DNA]</scope>
    <source>
        <strain evidence="1 2">Frasassi</strain>
    </source>
</reference>
<dbReference type="Proteomes" id="UP000053937">
    <property type="component" value="Unassembled WGS sequence"/>
</dbReference>
<sequence>MISFRIMPKPGILHMPFAARKRKLFSVERAPSVNGSGSEELGKQVSGFAQDDAVVTLAYERSELTVTADYPAFILLLQNFR</sequence>
<protein>
    <submittedName>
        <fullName evidence="1">Uncharacterized protein</fullName>
    </submittedName>
</protein>
<dbReference type="AlphaFoldDB" id="A0A101J525"/>
<comment type="caution">
    <text evidence="1">The sequence shown here is derived from an EMBL/GenBank/DDBJ whole genome shotgun (WGS) entry which is preliminary data.</text>
</comment>
<accession>A0A101J525</accession>
<evidence type="ECO:0000313" key="1">
    <source>
        <dbReference type="EMBL" id="KUL20388.1"/>
    </source>
</evidence>
<dbReference type="EMBL" id="LMBR01000234">
    <property type="protein sequence ID" value="KUL20388.1"/>
    <property type="molecule type" value="Genomic_DNA"/>
</dbReference>